<accession>Q1IN50</accession>
<keyword evidence="1" id="KW-0732">Signal</keyword>
<evidence type="ECO:0000313" key="3">
    <source>
        <dbReference type="Proteomes" id="UP000002432"/>
    </source>
</evidence>
<dbReference type="OrthoDB" id="9903539at2"/>
<feature type="chain" id="PRO_5004191297" evidence="1">
    <location>
        <begin position="24"/>
        <end position="128"/>
    </location>
</feature>
<organism evidence="2 3">
    <name type="scientific">Koribacter versatilis (strain Ellin345)</name>
    <dbReference type="NCBI Taxonomy" id="204669"/>
    <lineage>
        <taxon>Bacteria</taxon>
        <taxon>Pseudomonadati</taxon>
        <taxon>Acidobacteriota</taxon>
        <taxon>Terriglobia</taxon>
        <taxon>Terriglobales</taxon>
        <taxon>Candidatus Korobacteraceae</taxon>
        <taxon>Candidatus Korobacter</taxon>
    </lineage>
</organism>
<dbReference type="RefSeq" id="WP_011523501.1">
    <property type="nucleotide sequence ID" value="NC_008009.1"/>
</dbReference>
<feature type="signal peptide" evidence="1">
    <location>
        <begin position="1"/>
        <end position="23"/>
    </location>
</feature>
<dbReference type="AlphaFoldDB" id="Q1IN50"/>
<protein>
    <submittedName>
        <fullName evidence="2">Uncharacterized protein</fullName>
    </submittedName>
</protein>
<proteinExistence type="predicted"/>
<dbReference type="KEGG" id="aba:Acid345_2699"/>
<keyword evidence="3" id="KW-1185">Reference proteome</keyword>
<sequence>MKKSVLILVSLLLVATVMSFAGAMPKIAEKQTITFHQPMLLGGTELPAGTYTVKHEMNGDEHIMIFNQADVNKNKAIQVKVKCNLVPLTEKAKRTETRYVQNAKNQNVLSEITFQGDEAKHVFEGSAL</sequence>
<name>Q1IN50_KORVE</name>
<dbReference type="EnsemblBacteria" id="ABF41700">
    <property type="protein sequence ID" value="ABF41700"/>
    <property type="gene ID" value="Acid345_2699"/>
</dbReference>
<dbReference type="EMBL" id="CP000360">
    <property type="protein sequence ID" value="ABF41700.1"/>
    <property type="molecule type" value="Genomic_DNA"/>
</dbReference>
<evidence type="ECO:0000256" key="1">
    <source>
        <dbReference type="SAM" id="SignalP"/>
    </source>
</evidence>
<gene>
    <name evidence="2" type="ordered locus">Acid345_2699</name>
</gene>
<reference evidence="2 3" key="1">
    <citation type="journal article" date="2009" name="Appl. Environ. Microbiol.">
        <title>Three genomes from the phylum Acidobacteria provide insight into the lifestyles of these microorganisms in soils.</title>
        <authorList>
            <person name="Ward N.L."/>
            <person name="Challacombe J.F."/>
            <person name="Janssen P.H."/>
            <person name="Henrissat B."/>
            <person name="Coutinho P.M."/>
            <person name="Wu M."/>
            <person name="Xie G."/>
            <person name="Haft D.H."/>
            <person name="Sait M."/>
            <person name="Badger J."/>
            <person name="Barabote R.D."/>
            <person name="Bradley B."/>
            <person name="Brettin T.S."/>
            <person name="Brinkac L.M."/>
            <person name="Bruce D."/>
            <person name="Creasy T."/>
            <person name="Daugherty S.C."/>
            <person name="Davidsen T.M."/>
            <person name="DeBoy R.T."/>
            <person name="Detter J.C."/>
            <person name="Dodson R.J."/>
            <person name="Durkin A.S."/>
            <person name="Ganapathy A."/>
            <person name="Gwinn-Giglio M."/>
            <person name="Han C.S."/>
            <person name="Khouri H."/>
            <person name="Kiss H."/>
            <person name="Kothari S.P."/>
            <person name="Madupu R."/>
            <person name="Nelson K.E."/>
            <person name="Nelson W.C."/>
            <person name="Paulsen I."/>
            <person name="Penn K."/>
            <person name="Ren Q."/>
            <person name="Rosovitz M.J."/>
            <person name="Selengut J.D."/>
            <person name="Shrivastava S."/>
            <person name="Sullivan S.A."/>
            <person name="Tapia R."/>
            <person name="Thompson L.S."/>
            <person name="Watkins K.L."/>
            <person name="Yang Q."/>
            <person name="Yu C."/>
            <person name="Zafar N."/>
            <person name="Zhou L."/>
            <person name="Kuske C.R."/>
        </authorList>
    </citation>
    <scope>NUCLEOTIDE SEQUENCE [LARGE SCALE GENOMIC DNA]</scope>
    <source>
        <strain evidence="2 3">Ellin345</strain>
    </source>
</reference>
<dbReference type="STRING" id="204669.Acid345_2699"/>
<evidence type="ECO:0000313" key="2">
    <source>
        <dbReference type="EMBL" id="ABF41700.1"/>
    </source>
</evidence>
<dbReference type="HOGENOM" id="CLU_1956716_0_0_0"/>
<dbReference type="Proteomes" id="UP000002432">
    <property type="component" value="Chromosome"/>
</dbReference>